<keyword evidence="5 10" id="KW-0145">Chemotaxis</keyword>
<dbReference type="GO" id="GO:0005886">
    <property type="term" value="C:plasma membrane"/>
    <property type="evidence" value="ECO:0007669"/>
    <property type="project" value="UniProtKB-SubCell"/>
</dbReference>
<evidence type="ECO:0000256" key="2">
    <source>
        <dbReference type="ARBA" id="ARBA00004162"/>
    </source>
</evidence>
<protein>
    <recommendedName>
        <fullName evidence="10">Flagellar protein FliL</fullName>
    </recommendedName>
</protein>
<dbReference type="GO" id="GO:0071978">
    <property type="term" value="P:bacterial-type flagellum-dependent swarming motility"/>
    <property type="evidence" value="ECO:0007669"/>
    <property type="project" value="TreeGrafter"/>
</dbReference>
<name>A0A6B4JM21_CLOBO</name>
<gene>
    <name evidence="11" type="ORF">FDG31_06465</name>
</gene>
<keyword evidence="11" id="KW-0282">Flagellum</keyword>
<evidence type="ECO:0000256" key="10">
    <source>
        <dbReference type="RuleBase" id="RU364125"/>
    </source>
</evidence>
<keyword evidence="6 10" id="KW-0812">Transmembrane</keyword>
<sequence length="161" mass="18117">MADKDKGKDKDKEAKGKSGNMKTIIIFVVALLLVGGGVFAGTYIFMQKNATTVVKEQSIDITYVDMGEMTANLADEGGKRYFKGQISIGYDKTDKDAETELKEKKVVVRDSIIFYLKSLKIDYINDTNNEKEIKAQLMDRINKQLTKSKIVDVRFDSIITQ</sequence>
<evidence type="ECO:0000313" key="12">
    <source>
        <dbReference type="Proteomes" id="UP000486903"/>
    </source>
</evidence>
<feature type="transmembrane region" description="Helical" evidence="10">
    <location>
        <begin position="21"/>
        <end position="46"/>
    </location>
</feature>
<evidence type="ECO:0000256" key="6">
    <source>
        <dbReference type="ARBA" id="ARBA00022692"/>
    </source>
</evidence>
<dbReference type="GO" id="GO:0009425">
    <property type="term" value="C:bacterial-type flagellum basal body"/>
    <property type="evidence" value="ECO:0007669"/>
    <property type="project" value="InterPro"/>
</dbReference>
<dbReference type="PANTHER" id="PTHR35091">
    <property type="entry name" value="FLAGELLAR PROTEIN FLIL"/>
    <property type="match status" value="1"/>
</dbReference>
<evidence type="ECO:0000256" key="8">
    <source>
        <dbReference type="ARBA" id="ARBA00022989"/>
    </source>
</evidence>
<dbReference type="RefSeq" id="WP_003372396.1">
    <property type="nucleotide sequence ID" value="NZ_JACBBA010000003.1"/>
</dbReference>
<keyword evidence="9 10" id="KW-0472">Membrane</keyword>
<evidence type="ECO:0000313" key="11">
    <source>
        <dbReference type="EMBL" id="NFV25816.1"/>
    </source>
</evidence>
<dbReference type="InterPro" id="IPR005503">
    <property type="entry name" value="FliL"/>
</dbReference>
<evidence type="ECO:0000256" key="1">
    <source>
        <dbReference type="ARBA" id="ARBA00002254"/>
    </source>
</evidence>
<organism evidence="11 12">
    <name type="scientific">Clostridium botulinum</name>
    <dbReference type="NCBI Taxonomy" id="1491"/>
    <lineage>
        <taxon>Bacteria</taxon>
        <taxon>Bacillati</taxon>
        <taxon>Bacillota</taxon>
        <taxon>Clostridia</taxon>
        <taxon>Eubacteriales</taxon>
        <taxon>Clostridiaceae</taxon>
        <taxon>Clostridium</taxon>
    </lineage>
</organism>
<proteinExistence type="inferred from homology"/>
<keyword evidence="7 10" id="KW-0283">Flagellar rotation</keyword>
<comment type="function">
    <text evidence="1 10">Controls the rotational direction of flagella during chemotaxis.</text>
</comment>
<evidence type="ECO:0000256" key="9">
    <source>
        <dbReference type="ARBA" id="ARBA00023136"/>
    </source>
</evidence>
<evidence type="ECO:0000256" key="7">
    <source>
        <dbReference type="ARBA" id="ARBA00022779"/>
    </source>
</evidence>
<evidence type="ECO:0000256" key="5">
    <source>
        <dbReference type="ARBA" id="ARBA00022500"/>
    </source>
</evidence>
<dbReference type="PANTHER" id="PTHR35091:SF2">
    <property type="entry name" value="FLAGELLAR PROTEIN FLIL"/>
    <property type="match status" value="1"/>
</dbReference>
<dbReference type="EMBL" id="SXFB01000003">
    <property type="protein sequence ID" value="NFV25816.1"/>
    <property type="molecule type" value="Genomic_DNA"/>
</dbReference>
<dbReference type="AlphaFoldDB" id="A0A6B4JM21"/>
<keyword evidence="4 10" id="KW-1003">Cell membrane</keyword>
<evidence type="ECO:0000256" key="4">
    <source>
        <dbReference type="ARBA" id="ARBA00022475"/>
    </source>
</evidence>
<comment type="similarity">
    <text evidence="3 10">Belongs to the FliL family.</text>
</comment>
<accession>A0A6B4JM21</accession>
<evidence type="ECO:0000256" key="3">
    <source>
        <dbReference type="ARBA" id="ARBA00008281"/>
    </source>
</evidence>
<keyword evidence="11" id="KW-0966">Cell projection</keyword>
<keyword evidence="8 10" id="KW-1133">Transmembrane helix</keyword>
<comment type="subcellular location">
    <subcellularLocation>
        <location evidence="2">Cell membrane</location>
        <topology evidence="2">Single-pass membrane protein</topology>
    </subcellularLocation>
</comment>
<reference evidence="11 12" key="1">
    <citation type="submission" date="2019-04" db="EMBL/GenBank/DDBJ databases">
        <title>Genome sequencing of Clostridium botulinum Groups I-IV and Clostridium butyricum.</title>
        <authorList>
            <person name="Brunt J."/>
            <person name="Van Vliet A.H.M."/>
            <person name="Stringer S.C."/>
            <person name="Carter A.T."/>
            <person name="Peck M.W."/>
        </authorList>
    </citation>
    <scope>NUCLEOTIDE SEQUENCE [LARGE SCALE GENOMIC DNA]</scope>
    <source>
        <strain evidence="11 12">BL81</strain>
    </source>
</reference>
<comment type="caution">
    <text evidence="11">The sequence shown here is derived from an EMBL/GenBank/DDBJ whole genome shotgun (WGS) entry which is preliminary data.</text>
</comment>
<dbReference type="Proteomes" id="UP000486903">
    <property type="component" value="Unassembled WGS sequence"/>
</dbReference>
<dbReference type="GO" id="GO:0006935">
    <property type="term" value="P:chemotaxis"/>
    <property type="evidence" value="ECO:0007669"/>
    <property type="project" value="UniProtKB-KW"/>
</dbReference>
<keyword evidence="11" id="KW-0969">Cilium</keyword>
<dbReference type="Pfam" id="PF03748">
    <property type="entry name" value="FliL"/>
    <property type="match status" value="1"/>
</dbReference>